<evidence type="ECO:0000256" key="1">
    <source>
        <dbReference type="SAM" id="MobiDB-lite"/>
    </source>
</evidence>
<feature type="region of interest" description="Disordered" evidence="1">
    <location>
        <begin position="28"/>
        <end position="48"/>
    </location>
</feature>
<keyword evidence="3" id="KW-1185">Reference proteome</keyword>
<organism evidence="2 3">
    <name type="scientific">Cuscuta campestris</name>
    <dbReference type="NCBI Taxonomy" id="132261"/>
    <lineage>
        <taxon>Eukaryota</taxon>
        <taxon>Viridiplantae</taxon>
        <taxon>Streptophyta</taxon>
        <taxon>Embryophyta</taxon>
        <taxon>Tracheophyta</taxon>
        <taxon>Spermatophyta</taxon>
        <taxon>Magnoliopsida</taxon>
        <taxon>eudicotyledons</taxon>
        <taxon>Gunneridae</taxon>
        <taxon>Pentapetalae</taxon>
        <taxon>asterids</taxon>
        <taxon>lamiids</taxon>
        <taxon>Solanales</taxon>
        <taxon>Convolvulaceae</taxon>
        <taxon>Cuscuteae</taxon>
        <taxon>Cuscuta</taxon>
        <taxon>Cuscuta subgen. Grammica</taxon>
        <taxon>Cuscuta sect. Cleistogrammica</taxon>
    </lineage>
</organism>
<gene>
    <name evidence="2" type="ORF">CCAM_LOCUS31859</name>
</gene>
<sequence>MLPLPISSKRNGAGRAYYHSSTYRVPVPLGSQKSYSKSRGQEAQPDYGYGGRLFSSDAQYRTLAISHPLSLRFQAHL</sequence>
<protein>
    <submittedName>
        <fullName evidence="2">Uncharacterized protein</fullName>
    </submittedName>
</protein>
<evidence type="ECO:0000313" key="2">
    <source>
        <dbReference type="EMBL" id="VFQ90083.1"/>
    </source>
</evidence>
<accession>A0A484MM88</accession>
<dbReference type="EMBL" id="OOIL02003968">
    <property type="protein sequence ID" value="VFQ90083.1"/>
    <property type="molecule type" value="Genomic_DNA"/>
</dbReference>
<reference evidence="2 3" key="1">
    <citation type="submission" date="2018-04" db="EMBL/GenBank/DDBJ databases">
        <authorList>
            <person name="Vogel A."/>
        </authorList>
    </citation>
    <scope>NUCLEOTIDE SEQUENCE [LARGE SCALE GENOMIC DNA]</scope>
</reference>
<proteinExistence type="predicted"/>
<name>A0A484MM88_9ASTE</name>
<evidence type="ECO:0000313" key="3">
    <source>
        <dbReference type="Proteomes" id="UP000595140"/>
    </source>
</evidence>
<dbReference type="AlphaFoldDB" id="A0A484MM88"/>
<dbReference type="Proteomes" id="UP000595140">
    <property type="component" value="Unassembled WGS sequence"/>
</dbReference>